<gene>
    <name evidence="3" type="ORF">PXEA_LOCUS17446</name>
</gene>
<dbReference type="GO" id="GO:0005886">
    <property type="term" value="C:plasma membrane"/>
    <property type="evidence" value="ECO:0007669"/>
    <property type="project" value="InterPro"/>
</dbReference>
<accession>A0A448WZF1</accession>
<comment type="caution">
    <text evidence="3">The sequence shown here is derived from an EMBL/GenBank/DDBJ whole genome shotgun (WGS) entry which is preliminary data.</text>
</comment>
<dbReference type="GO" id="GO:0007155">
    <property type="term" value="P:cell adhesion"/>
    <property type="evidence" value="ECO:0007669"/>
    <property type="project" value="InterPro"/>
</dbReference>
<dbReference type="EMBL" id="CAAALY010065244">
    <property type="protein sequence ID" value="VEL24006.1"/>
    <property type="molecule type" value="Genomic_DNA"/>
</dbReference>
<dbReference type="Proteomes" id="UP000784294">
    <property type="component" value="Unassembled WGS sequence"/>
</dbReference>
<dbReference type="PROSITE" id="PS00232">
    <property type="entry name" value="CADHERIN_1"/>
    <property type="match status" value="1"/>
</dbReference>
<reference evidence="3" key="1">
    <citation type="submission" date="2018-11" db="EMBL/GenBank/DDBJ databases">
        <authorList>
            <consortium name="Pathogen Informatics"/>
        </authorList>
    </citation>
    <scope>NUCLEOTIDE SEQUENCE</scope>
</reference>
<protein>
    <recommendedName>
        <fullName evidence="5">Cadherin domain-containing protein</fullName>
    </recommendedName>
</protein>
<keyword evidence="2" id="KW-0472">Membrane</keyword>
<evidence type="ECO:0000313" key="4">
    <source>
        <dbReference type="Proteomes" id="UP000784294"/>
    </source>
</evidence>
<sequence>MVGFSKEHFTFWTPEHSFTNSLSSDDHQPRPKIASPPVWLGDLALTFDSSFCPSLSGLNCSLPIPLDRLSIRLGSCTITPAHGAATTDRLASAYQGNQIFILHKWYPRERNFSQVTNTTFMTNQTMGRSTGSGGRVTVFLRPDAWPLDREQVVELTCSISVGPSGEEFGGQTRQRLLHAFRSAWIRLELLDVNDNPPRFIALQQDSGEMRPLVCGEKDSLNATVSVILVPSRKCSYPQRTRTYSLTDLFDAANDLNSYLDKLVAAALLLGSHRRDGSFSYGIK</sequence>
<dbReference type="InterPro" id="IPR020894">
    <property type="entry name" value="Cadherin_CS"/>
</dbReference>
<dbReference type="AlphaFoldDB" id="A0A448WZF1"/>
<evidence type="ECO:0000256" key="1">
    <source>
        <dbReference type="ARBA" id="ARBA00004370"/>
    </source>
</evidence>
<evidence type="ECO:0000256" key="2">
    <source>
        <dbReference type="ARBA" id="ARBA00023136"/>
    </source>
</evidence>
<evidence type="ECO:0000313" key="3">
    <source>
        <dbReference type="EMBL" id="VEL24006.1"/>
    </source>
</evidence>
<evidence type="ECO:0008006" key="5">
    <source>
        <dbReference type="Google" id="ProtNLM"/>
    </source>
</evidence>
<organism evidence="3 4">
    <name type="scientific">Protopolystoma xenopodis</name>
    <dbReference type="NCBI Taxonomy" id="117903"/>
    <lineage>
        <taxon>Eukaryota</taxon>
        <taxon>Metazoa</taxon>
        <taxon>Spiralia</taxon>
        <taxon>Lophotrochozoa</taxon>
        <taxon>Platyhelminthes</taxon>
        <taxon>Monogenea</taxon>
        <taxon>Polyopisthocotylea</taxon>
        <taxon>Polystomatidea</taxon>
        <taxon>Polystomatidae</taxon>
        <taxon>Protopolystoma</taxon>
    </lineage>
</organism>
<comment type="subcellular location">
    <subcellularLocation>
        <location evidence="1">Membrane</location>
    </subcellularLocation>
</comment>
<proteinExistence type="predicted"/>
<keyword evidence="4" id="KW-1185">Reference proteome</keyword>
<name>A0A448WZF1_9PLAT</name>